<dbReference type="RefSeq" id="WP_061178851.1">
    <property type="nucleotide sequence ID" value="NZ_FCOE02000034.1"/>
</dbReference>
<sequence length="87" mass="9783">MTTHKLSEFSWDEQEDVKAILANRGLDPRDFEIADNDEVSAGARNGTVRQVSVMRVTNGKRATYDTDHFGTWLTDFAEALEAGEFDD</sequence>
<keyword evidence="2" id="KW-1185">Reference proteome</keyword>
<gene>
    <name evidence="1" type="ORF">AWB80_06552</name>
</gene>
<dbReference type="Proteomes" id="UP000054911">
    <property type="component" value="Unassembled WGS sequence"/>
</dbReference>
<evidence type="ECO:0000313" key="1">
    <source>
        <dbReference type="EMBL" id="SAK91342.1"/>
    </source>
</evidence>
<comment type="caution">
    <text evidence="1">The sequence shown here is derived from an EMBL/GenBank/DDBJ whole genome shotgun (WGS) entry which is preliminary data.</text>
</comment>
<name>A0A158D9J2_9BURK</name>
<proteinExistence type="predicted"/>
<dbReference type="EMBL" id="FCOE02000034">
    <property type="protein sequence ID" value="SAK91342.1"/>
    <property type="molecule type" value="Genomic_DNA"/>
</dbReference>
<evidence type="ECO:0000313" key="2">
    <source>
        <dbReference type="Proteomes" id="UP000054911"/>
    </source>
</evidence>
<dbReference type="OrthoDB" id="9009370at2"/>
<dbReference type="AlphaFoldDB" id="A0A158D9J2"/>
<organism evidence="1 2">
    <name type="scientific">Caballeronia pedi</name>
    <dbReference type="NCBI Taxonomy" id="1777141"/>
    <lineage>
        <taxon>Bacteria</taxon>
        <taxon>Pseudomonadati</taxon>
        <taxon>Pseudomonadota</taxon>
        <taxon>Betaproteobacteria</taxon>
        <taxon>Burkholderiales</taxon>
        <taxon>Burkholderiaceae</taxon>
        <taxon>Caballeronia</taxon>
    </lineage>
</organism>
<accession>A0A158D9J2</accession>
<reference evidence="1" key="1">
    <citation type="submission" date="2016-01" db="EMBL/GenBank/DDBJ databases">
        <authorList>
            <person name="Peeters C."/>
        </authorList>
    </citation>
    <scope>NUCLEOTIDE SEQUENCE [LARGE SCALE GENOMIC DNA]</scope>
    <source>
        <strain evidence="1">LMG 29323</strain>
    </source>
</reference>
<protein>
    <submittedName>
        <fullName evidence="1">Uncharacterized protein</fullName>
    </submittedName>
</protein>